<dbReference type="PANTHER" id="PTHR12684:SF2">
    <property type="entry name" value="TRNA 2'-PHOSPHOTRANSFERASE 1"/>
    <property type="match status" value="1"/>
</dbReference>
<accession>A0A6M1SRC0</accession>
<evidence type="ECO:0000313" key="7">
    <source>
        <dbReference type="Proteomes" id="UP000473278"/>
    </source>
</evidence>
<evidence type="ECO:0000256" key="4">
    <source>
        <dbReference type="ARBA" id="ARBA00025212"/>
    </source>
</evidence>
<gene>
    <name evidence="5" type="primary">kptA</name>
    <name evidence="6" type="ORF">G3570_15030</name>
</gene>
<dbReference type="InterPro" id="IPR002745">
    <property type="entry name" value="Ptrans_KptA/Tpt1"/>
</dbReference>
<organism evidence="6 7">
    <name type="scientific">Halalkalibaculum roseum</name>
    <dbReference type="NCBI Taxonomy" id="2709311"/>
    <lineage>
        <taxon>Bacteria</taxon>
        <taxon>Pseudomonadati</taxon>
        <taxon>Balneolota</taxon>
        <taxon>Balneolia</taxon>
        <taxon>Balneolales</taxon>
        <taxon>Balneolaceae</taxon>
        <taxon>Halalkalibaculum</taxon>
    </lineage>
</organism>
<keyword evidence="2 5" id="KW-0808">Transferase</keyword>
<dbReference type="InterPro" id="IPR022928">
    <property type="entry name" value="RNA_2'-PTrans_KptA"/>
</dbReference>
<dbReference type="Pfam" id="PF01885">
    <property type="entry name" value="PTS_2-RNA"/>
    <property type="match status" value="1"/>
</dbReference>
<evidence type="ECO:0000256" key="3">
    <source>
        <dbReference type="ARBA" id="ARBA00023027"/>
    </source>
</evidence>
<dbReference type="Gene3D" id="1.10.10.970">
    <property type="entry name" value="RNA 2'-phosphotransferase, Tpt1/KptA family, N-terminal domain"/>
    <property type="match status" value="1"/>
</dbReference>
<dbReference type="InterPro" id="IPR042081">
    <property type="entry name" value="RNA_2'-PTrans_C"/>
</dbReference>
<dbReference type="Proteomes" id="UP000473278">
    <property type="component" value="Unassembled WGS sequence"/>
</dbReference>
<keyword evidence="3 5" id="KW-0520">NAD</keyword>
<dbReference type="PANTHER" id="PTHR12684">
    <property type="entry name" value="PUTATIVE PHOSPHOTRANSFERASE"/>
    <property type="match status" value="1"/>
</dbReference>
<dbReference type="GO" id="GO:0006388">
    <property type="term" value="P:tRNA splicing, via endonucleolytic cleavage and ligation"/>
    <property type="evidence" value="ECO:0007669"/>
    <property type="project" value="UniProtKB-UniRule"/>
</dbReference>
<comment type="function">
    <text evidence="4 5">Removes the 2'-phosphate from RNA via an intermediate in which the phosphate is ADP-ribosylated by NAD followed by a presumed transesterification to release the RNA and generate ADP-ribose 1''-2''-cyclic phosphate (APPR&gt;P). May function as an ADP-ribosylase.</text>
</comment>
<evidence type="ECO:0000313" key="6">
    <source>
        <dbReference type="EMBL" id="NGP77961.1"/>
    </source>
</evidence>
<proteinExistence type="inferred from homology"/>
<dbReference type="GO" id="GO:0000215">
    <property type="term" value="F:tRNA 2'-phosphotransferase activity"/>
    <property type="evidence" value="ECO:0007669"/>
    <property type="project" value="TreeGrafter"/>
</dbReference>
<dbReference type="SUPFAM" id="SSF56399">
    <property type="entry name" value="ADP-ribosylation"/>
    <property type="match status" value="1"/>
</dbReference>
<evidence type="ECO:0000256" key="2">
    <source>
        <dbReference type="ARBA" id="ARBA00022679"/>
    </source>
</evidence>
<dbReference type="RefSeq" id="WP_165143653.1">
    <property type="nucleotide sequence ID" value="NZ_JAALLT010000004.1"/>
</dbReference>
<comment type="caution">
    <text evidence="6">The sequence shown here is derived from an EMBL/GenBank/DDBJ whole genome shotgun (WGS) entry which is preliminary data.</text>
</comment>
<comment type="similarity">
    <text evidence="1 5">Belongs to the KptA/TPT1 family.</text>
</comment>
<keyword evidence="7" id="KW-1185">Reference proteome</keyword>
<dbReference type="EMBL" id="JAALLT010000004">
    <property type="protein sequence ID" value="NGP77961.1"/>
    <property type="molecule type" value="Genomic_DNA"/>
</dbReference>
<dbReference type="AlphaFoldDB" id="A0A6M1SRC0"/>
<reference evidence="6 7" key="1">
    <citation type="submission" date="2020-02" db="EMBL/GenBank/DDBJ databases">
        <title>Balneolaceae bacterium YR4-1, complete genome.</title>
        <authorList>
            <person name="Li Y."/>
            <person name="Wu S."/>
        </authorList>
    </citation>
    <scope>NUCLEOTIDE SEQUENCE [LARGE SCALE GENOMIC DNA]</scope>
    <source>
        <strain evidence="6 7">YR4-1</strain>
    </source>
</reference>
<evidence type="ECO:0000256" key="5">
    <source>
        <dbReference type="HAMAP-Rule" id="MF_00299"/>
    </source>
</evidence>
<dbReference type="HAMAP" id="MF_00299">
    <property type="entry name" value="KptA"/>
    <property type="match status" value="1"/>
</dbReference>
<name>A0A6M1SRC0_9BACT</name>
<evidence type="ECO:0000256" key="1">
    <source>
        <dbReference type="ARBA" id="ARBA00009836"/>
    </source>
</evidence>
<protein>
    <recommendedName>
        <fullName evidence="5">Probable RNA 2'-phosphotransferase</fullName>
        <ecNumber evidence="5">2.7.1.-</ecNumber>
    </recommendedName>
</protein>
<sequence length="182" mass="20783">MNKEHLTEISKFLSFVLRHHPESIELELDEHGWAHIDSLIEKSGQEGKSLTREKLQYVIDNGTKNRFTVSEDGKYIRAGYGHSIDVNLSLTPQEPPNTLYHGTARKNLESIKKQGIHSGSRNFVHLSEHEEDAQTIGQRHGRPVVLSVEAGRMHRSGYPFYRSESEPGIWLVEKVPPKFIPH</sequence>
<dbReference type="InterPro" id="IPR042080">
    <property type="entry name" value="RNA_2'-PTrans_N"/>
</dbReference>
<dbReference type="GO" id="GO:0003950">
    <property type="term" value="F:NAD+ poly-ADP-ribosyltransferase activity"/>
    <property type="evidence" value="ECO:0007669"/>
    <property type="project" value="InterPro"/>
</dbReference>
<dbReference type="EC" id="2.7.1.-" evidence="5"/>
<dbReference type="Gene3D" id="3.20.170.30">
    <property type="match status" value="1"/>
</dbReference>